<comment type="caution">
    <text evidence="1">The sequence shown here is derived from an EMBL/GenBank/DDBJ whole genome shotgun (WGS) entry which is preliminary data.</text>
</comment>
<reference evidence="1 2" key="1">
    <citation type="submission" date="2017-12" db="EMBL/GenBank/DDBJ databases">
        <authorList>
            <person name="Pombert J.-F."/>
            <person name="Haag K.L."/>
            <person name="Ebert D."/>
        </authorList>
    </citation>
    <scope>NUCLEOTIDE SEQUENCE [LARGE SCALE GENOMIC DNA]</scope>
    <source>
        <strain evidence="1">IL-BN-2</strain>
    </source>
</reference>
<organism evidence="1 2">
    <name type="scientific">Hamiltosporidium magnivora</name>
    <dbReference type="NCBI Taxonomy" id="148818"/>
    <lineage>
        <taxon>Eukaryota</taxon>
        <taxon>Fungi</taxon>
        <taxon>Fungi incertae sedis</taxon>
        <taxon>Microsporidia</taxon>
        <taxon>Dubosqiidae</taxon>
        <taxon>Hamiltosporidium</taxon>
    </lineage>
</organism>
<dbReference type="EMBL" id="PIXR01001065">
    <property type="protein sequence ID" value="TBU02916.1"/>
    <property type="molecule type" value="Genomic_DNA"/>
</dbReference>
<protein>
    <submittedName>
        <fullName evidence="1">Uncharacterized protein</fullName>
    </submittedName>
</protein>
<dbReference type="VEuPathDB" id="MicrosporidiaDB:CWI39_1065p0020"/>
<evidence type="ECO:0000313" key="1">
    <source>
        <dbReference type="EMBL" id="TBU02916.1"/>
    </source>
</evidence>
<name>A0A4Q9L6J8_9MICR</name>
<proteinExistence type="predicted"/>
<gene>
    <name evidence="1" type="ORF">CWI39_1065p0020</name>
</gene>
<accession>A0A4Q9L6J8</accession>
<sequence>MDQRVVNICNIVKGLDVECNSSKGASKKSIVVQGGVIIQCKNKKRGDIKGCSSLEGVIITQVLFKV</sequence>
<dbReference type="AlphaFoldDB" id="A0A4Q9L6J8"/>
<dbReference type="Proteomes" id="UP000293045">
    <property type="component" value="Unassembled WGS sequence"/>
</dbReference>
<evidence type="ECO:0000313" key="2">
    <source>
        <dbReference type="Proteomes" id="UP000293045"/>
    </source>
</evidence>